<dbReference type="InterPro" id="IPR057126">
    <property type="entry name" value="NAV1-like_ubiquitin-like"/>
</dbReference>
<evidence type="ECO:0008006" key="9">
    <source>
        <dbReference type="Google" id="ProtNLM"/>
    </source>
</evidence>
<feature type="domain" description="Neuron navigator 1-like ubiquitin-like" evidence="5">
    <location>
        <begin position="1036"/>
        <end position="1101"/>
    </location>
</feature>
<feature type="compositionally biased region" description="Polar residues" evidence="4">
    <location>
        <begin position="138"/>
        <end position="167"/>
    </location>
</feature>
<dbReference type="Pfam" id="PF23092">
    <property type="entry name" value="Ubiquitin_6"/>
    <property type="match status" value="1"/>
</dbReference>
<dbReference type="EMBL" id="CAEY01000284">
    <property type="status" value="NOT_ANNOTATED_CDS"/>
    <property type="molecule type" value="Genomic_DNA"/>
</dbReference>
<evidence type="ECO:0000259" key="5">
    <source>
        <dbReference type="Pfam" id="PF23092"/>
    </source>
</evidence>
<dbReference type="GO" id="GO:0022008">
    <property type="term" value="P:neurogenesis"/>
    <property type="evidence" value="ECO:0007669"/>
    <property type="project" value="InterPro"/>
</dbReference>
<evidence type="ECO:0000256" key="4">
    <source>
        <dbReference type="SAM" id="MobiDB-lite"/>
    </source>
</evidence>
<feature type="compositionally biased region" description="Polar residues" evidence="4">
    <location>
        <begin position="780"/>
        <end position="794"/>
    </location>
</feature>
<dbReference type="eggNOG" id="ENOG502QPT3">
    <property type="taxonomic scope" value="Eukaryota"/>
</dbReference>
<feature type="compositionally biased region" description="Basic and acidic residues" evidence="4">
    <location>
        <begin position="280"/>
        <end position="289"/>
    </location>
</feature>
<feature type="coiled-coil region" evidence="3">
    <location>
        <begin position="909"/>
        <end position="936"/>
    </location>
</feature>
<feature type="region of interest" description="Disordered" evidence="4">
    <location>
        <begin position="780"/>
        <end position="873"/>
    </location>
</feature>
<dbReference type="Pfam" id="PF25408">
    <property type="entry name" value="AAA_lid_NAV1"/>
    <property type="match status" value="1"/>
</dbReference>
<evidence type="ECO:0000256" key="1">
    <source>
        <dbReference type="ARBA" id="ARBA00006255"/>
    </source>
</evidence>
<evidence type="ECO:0000256" key="2">
    <source>
        <dbReference type="ARBA" id="ARBA00023054"/>
    </source>
</evidence>
<keyword evidence="2 3" id="KW-0175">Coiled coil</keyword>
<dbReference type="PANTHER" id="PTHR12784">
    <property type="entry name" value="STEERIN"/>
    <property type="match status" value="1"/>
</dbReference>
<feature type="compositionally biased region" description="Basic and acidic residues" evidence="4">
    <location>
        <begin position="549"/>
        <end position="560"/>
    </location>
</feature>
<organism evidence="7 8">
    <name type="scientific">Tetranychus urticae</name>
    <name type="common">Two-spotted spider mite</name>
    <dbReference type="NCBI Taxonomy" id="32264"/>
    <lineage>
        <taxon>Eukaryota</taxon>
        <taxon>Metazoa</taxon>
        <taxon>Ecdysozoa</taxon>
        <taxon>Arthropoda</taxon>
        <taxon>Chelicerata</taxon>
        <taxon>Arachnida</taxon>
        <taxon>Acari</taxon>
        <taxon>Acariformes</taxon>
        <taxon>Trombidiformes</taxon>
        <taxon>Prostigmata</taxon>
        <taxon>Eleutherengona</taxon>
        <taxon>Raphignathae</taxon>
        <taxon>Tetranychoidea</taxon>
        <taxon>Tetranychidae</taxon>
        <taxon>Tetranychus</taxon>
    </lineage>
</organism>
<feature type="compositionally biased region" description="Low complexity" evidence="4">
    <location>
        <begin position="122"/>
        <end position="137"/>
    </location>
</feature>
<dbReference type="SUPFAM" id="SSF52540">
    <property type="entry name" value="P-loop containing nucleoside triphosphate hydrolases"/>
    <property type="match status" value="1"/>
</dbReference>
<feature type="compositionally biased region" description="Low complexity" evidence="4">
    <location>
        <begin position="1"/>
        <end position="33"/>
    </location>
</feature>
<dbReference type="STRING" id="32264.T1KP22"/>
<dbReference type="HOGENOM" id="CLU_251543_0_0_1"/>
<dbReference type="PANTHER" id="PTHR12784:SF28">
    <property type="entry name" value="PROTEIN SICKIE"/>
    <property type="match status" value="1"/>
</dbReference>
<evidence type="ECO:0000256" key="3">
    <source>
        <dbReference type="SAM" id="Coils"/>
    </source>
</evidence>
<keyword evidence="8" id="KW-1185">Reference proteome</keyword>
<protein>
    <recommendedName>
        <fullName evidence="9">Neuron navigator 2</fullName>
    </recommendedName>
</protein>
<evidence type="ECO:0000313" key="7">
    <source>
        <dbReference type="EnsemblMetazoa" id="tetur16g03130.1"/>
    </source>
</evidence>
<feature type="compositionally biased region" description="Polar residues" evidence="4">
    <location>
        <begin position="50"/>
        <end position="98"/>
    </location>
</feature>
<proteinExistence type="inferred from homology"/>
<feature type="compositionally biased region" description="Basic and acidic residues" evidence="4">
    <location>
        <begin position="809"/>
        <end position="819"/>
    </location>
</feature>
<sequence>MPPTSSSSMTTMISPASSCVTSSVQNSTTTSATCNGNNSETSRGIRPPRSASSMSSNVLPSNGSMSTGKSTLTVSRSHITKHSVINNGLATVGRSGSIQGHHRSVTLRESKDDREAPRRSKTPSSSSSPSTSGTLRSNNNGRLTAGNLTNGLNCNRSDSTPSLSETDSGSEKKKITGNNKSLIRSNFGKGLGGGVGGGSSQSIPLPKSRPNSVCLDNSTITSSQSSTPVITSSTTVSSVNGTNTVSKGTKSSLRPLSSSGIPKTGLSSCYRGERPNPSTSEDHRTDTVQRRRRVVTNVESHLAPTRSEPNVARVSPIRRSIGQIGNGDSVTSRPGSGLKEDNHQQSKQQHHQYSPGDKMDQDNYSSTGLAGRNVASKSSSSSNVTSNAMVPSSISSPTPLSSASTTSSSSSIIATSSTPSTTVTTTVTTTSTSFHPTLMHQLPLGLSSVNRASEPMLPIRSISTAASSNTVSTLKSVMEESLPVKARSILSLSSPSSPTNPSVDNKDAYPQIKTIDLSGSLSLSSGNFNSNITESSHSYSNGFMSPVLEDERSSPSRESIESPFESPFNQTVIDKSKPSLTNIPSSPTINASLNTDQQVNRRNKCILPSEAELSLKTDLRLQNNGLTSCGSIMELNSNGSNIISTTPPPLSTLQLAPPPPPLILQSSLTNQVKRLSKNGEFRGSTISLLSGSSSFSATEERHNQEMKKLREELNRANNKVETLNQQLKNSNDMIQTFGKSLETLRSRLHQCSLATDQKDREIARLKTTIEVLRRECANGESTGANQSCYGSNSDIETRRDKNKKRSHKEPRSPSRDRDGINSGDSGPSGWFKGSIQRAFKKNRSRNKSGGSMSDVEGTIRLNNGGDSSSLPSTPLTLNNCSNGKTDPFIGLNLATANGTTVNGSLDSMVKEESELIEDLKKQLREKEKQLNDIRLEVLLTASQTESLNDRMCKMNKEMSLLRSENHRLQCLLRRQSITSSIGSLTSCFEGTLSCNVNGNPNGAPASCSSSSSNGSSAAIGFGIERKIPIRLGMKRIGLLTVNNQITWDILDEIIRRAFDSYLRKIDAERLEMRSISLISYSFGSERFERKLSLDKGSSSPLTSLPSPIDFLSRNNYISLYLRSKLDYLIMDTCTPKSVLEKITSHLKESRRLIICGPPNCGKSFIAMKCCQFLLEEYCMDCATGIASISVRENSDKEIECFISNVLNCDEIARPKAIVFKGIHNLANFASLMKPIHGIHSNDLPLLLCTMRGVNNCTTNLQIYHNFRSVIYNQSSEPCKNLLSRVLRKKAVDAEIDALIHGSSYNFNSLSVIIDWFQQLFHHLNLFLEAFSSPLTPHNLGPSVFFSCPLDIEASQEWFIDTWNHTIVPNVKQIVENYSSEAVETSSPMQDPLIWVKDNYPWIENKEHLHKLSPIIVKNDGSGCKPKVDSITDQLHNTLLRLQEVTKG</sequence>
<evidence type="ECO:0000313" key="8">
    <source>
        <dbReference type="Proteomes" id="UP000015104"/>
    </source>
</evidence>
<dbReference type="InterPro" id="IPR027417">
    <property type="entry name" value="P-loop_NTPase"/>
</dbReference>
<reference evidence="8" key="1">
    <citation type="submission" date="2011-08" db="EMBL/GenBank/DDBJ databases">
        <authorList>
            <person name="Rombauts S."/>
        </authorList>
    </citation>
    <scope>NUCLEOTIDE SEQUENCE</scope>
    <source>
        <strain evidence="8">London</strain>
    </source>
</reference>
<comment type="similarity">
    <text evidence="1">Belongs to the Nav/unc-53 family.</text>
</comment>
<dbReference type="EnsemblMetazoa" id="tetur16g03130.1">
    <property type="protein sequence ID" value="tetur16g03130.1"/>
    <property type="gene ID" value="tetur16g03130"/>
</dbReference>
<feature type="compositionally biased region" description="Low complexity" evidence="4">
    <location>
        <begin position="217"/>
        <end position="246"/>
    </location>
</feature>
<reference evidence="7" key="2">
    <citation type="submission" date="2015-06" db="UniProtKB">
        <authorList>
            <consortium name="EnsemblMetazoa"/>
        </authorList>
    </citation>
    <scope>IDENTIFICATION</scope>
</reference>
<accession>T1KP22</accession>
<feature type="compositionally biased region" description="Polar residues" evidence="4">
    <location>
        <begin position="247"/>
        <end position="267"/>
    </location>
</feature>
<feature type="domain" description="CortBP2/NAV1-like AAA+ ATPase lid" evidence="6">
    <location>
        <begin position="1307"/>
        <end position="1410"/>
    </location>
</feature>
<feature type="region of interest" description="Disordered" evidence="4">
    <location>
        <begin position="539"/>
        <end position="596"/>
    </location>
</feature>
<feature type="region of interest" description="Disordered" evidence="4">
    <location>
        <begin position="1"/>
        <end position="424"/>
    </location>
</feature>
<feature type="compositionally biased region" description="Low complexity" evidence="4">
    <location>
        <begin position="373"/>
        <end position="424"/>
    </location>
</feature>
<feature type="compositionally biased region" description="Basic and acidic residues" evidence="4">
    <location>
        <begin position="106"/>
        <end position="118"/>
    </location>
</feature>
<evidence type="ECO:0000259" key="6">
    <source>
        <dbReference type="Pfam" id="PF25408"/>
    </source>
</evidence>
<name>T1KP22_TETUR</name>
<feature type="compositionally biased region" description="Gly residues" evidence="4">
    <location>
        <begin position="189"/>
        <end position="199"/>
    </location>
</feature>
<dbReference type="InterPro" id="IPR057568">
    <property type="entry name" value="CortBP2_NAV1-like_AAA_lid"/>
</dbReference>
<dbReference type="Proteomes" id="UP000015104">
    <property type="component" value="Unassembled WGS sequence"/>
</dbReference>
<feature type="compositionally biased region" description="Polar residues" evidence="4">
    <location>
        <begin position="569"/>
        <end position="596"/>
    </location>
</feature>
<dbReference type="InterPro" id="IPR039041">
    <property type="entry name" value="Nav/unc-53"/>
</dbReference>